<dbReference type="PANTHER" id="PTHR34477:SF1">
    <property type="entry name" value="UPF0213 PROTEIN YHBQ"/>
    <property type="match status" value="1"/>
</dbReference>
<evidence type="ECO:0000313" key="3">
    <source>
        <dbReference type="EMBL" id="HJE19379.1"/>
    </source>
</evidence>
<reference evidence="3" key="2">
    <citation type="submission" date="2021-09" db="EMBL/GenBank/DDBJ databases">
        <authorList>
            <person name="Gilroy R."/>
        </authorList>
    </citation>
    <scope>NUCLEOTIDE SEQUENCE</scope>
    <source>
        <strain evidence="3">6019</strain>
    </source>
</reference>
<dbReference type="InterPro" id="IPR050190">
    <property type="entry name" value="UPF0213_domain"/>
</dbReference>
<reference evidence="3" key="1">
    <citation type="journal article" date="2021" name="PeerJ">
        <title>Extensive microbial diversity within the chicken gut microbiome revealed by metagenomics and culture.</title>
        <authorList>
            <person name="Gilroy R."/>
            <person name="Ravi A."/>
            <person name="Getino M."/>
            <person name="Pursley I."/>
            <person name="Horton D.L."/>
            <person name="Alikhan N.F."/>
            <person name="Baker D."/>
            <person name="Gharbi K."/>
            <person name="Hall N."/>
            <person name="Watson M."/>
            <person name="Adriaenssens E.M."/>
            <person name="Foster-Nyarko E."/>
            <person name="Jarju S."/>
            <person name="Secka A."/>
            <person name="Antonio M."/>
            <person name="Oren A."/>
            <person name="Chaudhuri R.R."/>
            <person name="La Ragione R."/>
            <person name="Hildebrand F."/>
            <person name="Pallen M.J."/>
        </authorList>
    </citation>
    <scope>NUCLEOTIDE SEQUENCE</scope>
    <source>
        <strain evidence="3">6019</strain>
    </source>
</reference>
<gene>
    <name evidence="3" type="ORF">K8V35_03390</name>
</gene>
<evidence type="ECO:0000256" key="1">
    <source>
        <dbReference type="ARBA" id="ARBA00007435"/>
    </source>
</evidence>
<feature type="domain" description="GIY-YIG" evidence="2">
    <location>
        <begin position="2"/>
        <end position="77"/>
    </location>
</feature>
<dbReference type="PANTHER" id="PTHR34477">
    <property type="entry name" value="UPF0213 PROTEIN YHBQ"/>
    <property type="match status" value="1"/>
</dbReference>
<dbReference type="CDD" id="cd10456">
    <property type="entry name" value="GIY-YIG_UPF0213"/>
    <property type="match status" value="1"/>
</dbReference>
<dbReference type="InterPro" id="IPR000305">
    <property type="entry name" value="GIY-YIG_endonuc"/>
</dbReference>
<proteinExistence type="inferred from homology"/>
<dbReference type="EMBL" id="DYYI01000033">
    <property type="protein sequence ID" value="HJE19379.1"/>
    <property type="molecule type" value="Genomic_DNA"/>
</dbReference>
<accession>A0A921B5H0</accession>
<name>A0A921B5H0_9STAP</name>
<organism evidence="3 4">
    <name type="scientific">Aliicoccus persicus</name>
    <dbReference type="NCBI Taxonomy" id="930138"/>
    <lineage>
        <taxon>Bacteria</taxon>
        <taxon>Bacillati</taxon>
        <taxon>Bacillota</taxon>
        <taxon>Bacilli</taxon>
        <taxon>Bacillales</taxon>
        <taxon>Staphylococcaceae</taxon>
        <taxon>Aliicoccus</taxon>
    </lineage>
</organism>
<dbReference type="AlphaFoldDB" id="A0A921B5H0"/>
<evidence type="ECO:0000313" key="4">
    <source>
        <dbReference type="Proteomes" id="UP000763505"/>
    </source>
</evidence>
<comment type="caution">
    <text evidence="3">The sequence shown here is derived from an EMBL/GenBank/DDBJ whole genome shotgun (WGS) entry which is preliminary data.</text>
</comment>
<dbReference type="PROSITE" id="PS50164">
    <property type="entry name" value="GIY_YIG"/>
    <property type="match status" value="1"/>
</dbReference>
<evidence type="ECO:0000259" key="2">
    <source>
        <dbReference type="PROSITE" id="PS50164"/>
    </source>
</evidence>
<protein>
    <submittedName>
        <fullName evidence="3">GIY-YIG nuclease family protein</fullName>
    </submittedName>
</protein>
<dbReference type="Gene3D" id="3.40.1440.10">
    <property type="entry name" value="GIY-YIG endonuclease"/>
    <property type="match status" value="1"/>
</dbReference>
<sequence length="94" mass="10796">MANCYVYILECHDGTLYTGYTVDVAKRVDTHNAGLGAKYTRARLPVTLKYQELCESKSAAMKREIQIKKLSREQKLQLIRGEVDALVHHWDADR</sequence>
<comment type="similarity">
    <text evidence="1">Belongs to the UPF0213 family.</text>
</comment>
<dbReference type="InterPro" id="IPR035901">
    <property type="entry name" value="GIY-YIG_endonuc_sf"/>
</dbReference>
<dbReference type="Pfam" id="PF01541">
    <property type="entry name" value="GIY-YIG"/>
    <property type="match status" value="1"/>
</dbReference>
<dbReference type="Proteomes" id="UP000763505">
    <property type="component" value="Unassembled WGS sequence"/>
</dbReference>
<dbReference type="SUPFAM" id="SSF82771">
    <property type="entry name" value="GIY-YIG endonuclease"/>
    <property type="match status" value="1"/>
</dbReference>